<reference evidence="6 7" key="1">
    <citation type="submission" date="2024-10" db="EMBL/GenBank/DDBJ databases">
        <title>The Natural Products Discovery Center: Release of the First 8490 Sequenced Strains for Exploring Actinobacteria Biosynthetic Diversity.</title>
        <authorList>
            <person name="Kalkreuter E."/>
            <person name="Kautsar S.A."/>
            <person name="Yang D."/>
            <person name="Bader C.D."/>
            <person name="Teijaro C.N."/>
            <person name="Fluegel L."/>
            <person name="Davis C.M."/>
            <person name="Simpson J.R."/>
            <person name="Lauterbach L."/>
            <person name="Steele A.D."/>
            <person name="Gui C."/>
            <person name="Meng S."/>
            <person name="Li G."/>
            <person name="Viehrig K."/>
            <person name="Ye F."/>
            <person name="Su P."/>
            <person name="Kiefer A.F."/>
            <person name="Nichols A."/>
            <person name="Cepeda A.J."/>
            <person name="Yan W."/>
            <person name="Fan B."/>
            <person name="Jiang Y."/>
            <person name="Adhikari A."/>
            <person name="Zheng C.-J."/>
            <person name="Schuster L."/>
            <person name="Cowan T.M."/>
            <person name="Smanski M.J."/>
            <person name="Chevrette M.G."/>
            <person name="De Carvalho L.P.S."/>
            <person name="Shen B."/>
        </authorList>
    </citation>
    <scope>NUCLEOTIDE SEQUENCE [LARGE SCALE GENOMIC DNA]</scope>
    <source>
        <strain evidence="6 7">NPDC000087</strain>
    </source>
</reference>
<comment type="subcellular location">
    <subcellularLocation>
        <location evidence="1">Membrane</location>
        <topology evidence="1">Multi-pass membrane protein</topology>
    </subcellularLocation>
</comment>
<dbReference type="CDD" id="cd13963">
    <property type="entry name" value="PT_UbiA_2"/>
    <property type="match status" value="1"/>
</dbReference>
<feature type="transmembrane region" description="Helical" evidence="5">
    <location>
        <begin position="136"/>
        <end position="155"/>
    </location>
</feature>
<dbReference type="Gene3D" id="1.10.357.140">
    <property type="entry name" value="UbiA prenyltransferase"/>
    <property type="match status" value="1"/>
</dbReference>
<organism evidence="6 7">
    <name type="scientific">Paractinoplanes globisporus</name>
    <dbReference type="NCBI Taxonomy" id="113565"/>
    <lineage>
        <taxon>Bacteria</taxon>
        <taxon>Bacillati</taxon>
        <taxon>Actinomycetota</taxon>
        <taxon>Actinomycetes</taxon>
        <taxon>Micromonosporales</taxon>
        <taxon>Micromonosporaceae</taxon>
        <taxon>Paractinoplanes</taxon>
    </lineage>
</organism>
<evidence type="ECO:0000313" key="6">
    <source>
        <dbReference type="EMBL" id="MFF5291052.1"/>
    </source>
</evidence>
<keyword evidence="6" id="KW-0808">Transferase</keyword>
<dbReference type="Pfam" id="PF01040">
    <property type="entry name" value="UbiA"/>
    <property type="match status" value="1"/>
</dbReference>
<feature type="transmembrane region" description="Helical" evidence="5">
    <location>
        <begin position="231"/>
        <end position="251"/>
    </location>
</feature>
<feature type="transmembrane region" description="Helical" evidence="5">
    <location>
        <begin position="81"/>
        <end position="106"/>
    </location>
</feature>
<proteinExistence type="predicted"/>
<dbReference type="InterPro" id="IPR044878">
    <property type="entry name" value="UbiA_sf"/>
</dbReference>
<dbReference type="InterPro" id="IPR000537">
    <property type="entry name" value="UbiA_prenyltransferase"/>
</dbReference>
<keyword evidence="4 5" id="KW-0472">Membrane</keyword>
<evidence type="ECO:0000256" key="2">
    <source>
        <dbReference type="ARBA" id="ARBA00022692"/>
    </source>
</evidence>
<feature type="transmembrane region" description="Helical" evidence="5">
    <location>
        <begin position="112"/>
        <end position="129"/>
    </location>
</feature>
<name>A0ABW6WCM1_9ACTN</name>
<evidence type="ECO:0000256" key="4">
    <source>
        <dbReference type="ARBA" id="ARBA00023136"/>
    </source>
</evidence>
<dbReference type="GO" id="GO:0016757">
    <property type="term" value="F:glycosyltransferase activity"/>
    <property type="evidence" value="ECO:0007669"/>
    <property type="project" value="UniProtKB-KW"/>
</dbReference>
<evidence type="ECO:0000256" key="3">
    <source>
        <dbReference type="ARBA" id="ARBA00022989"/>
    </source>
</evidence>
<evidence type="ECO:0000256" key="1">
    <source>
        <dbReference type="ARBA" id="ARBA00004141"/>
    </source>
</evidence>
<keyword evidence="6" id="KW-0328">Glycosyltransferase</keyword>
<sequence length="288" mass="30138">MALPTLAPPVSSPLLVTARPRQWIKNVLVFAAPLAAGEFVEPASFVALASFTLASAGTYFLNDAADVEADRRHPVKRRRPVASGAISVRTAWLCGLGLMAAALAIAPLAGPGLLGCVAAYLALTFAYSWRLKRIAVVDILAVAGGFLLRTIGGAVATGVPMSSWFLLTALLGSLFLVTGKRLGELRRDPGGRAVLAAYSLPWLQQTLTMTLTGTIIAYACWAFEFSGDASLPLLALSLVPFLAGLMRYSLLVARGDGEAPENLLVSDGFLLVSGGAWAVMATAAIYFG</sequence>
<feature type="transmembrane region" description="Helical" evidence="5">
    <location>
        <begin position="42"/>
        <end position="61"/>
    </location>
</feature>
<gene>
    <name evidence="6" type="ORF">ACFY35_16550</name>
</gene>
<keyword evidence="2 5" id="KW-0812">Transmembrane</keyword>
<accession>A0ABW6WCM1</accession>
<evidence type="ECO:0000256" key="5">
    <source>
        <dbReference type="SAM" id="Phobius"/>
    </source>
</evidence>
<dbReference type="EC" id="2.4.2.45" evidence="6"/>
<dbReference type="NCBIfam" id="NF008978">
    <property type="entry name" value="PRK12324.1-4"/>
    <property type="match status" value="1"/>
</dbReference>
<feature type="transmembrane region" description="Helical" evidence="5">
    <location>
        <begin position="200"/>
        <end position="219"/>
    </location>
</feature>
<comment type="caution">
    <text evidence="6">The sequence shown here is derived from an EMBL/GenBank/DDBJ whole genome shotgun (WGS) entry which is preliminary data.</text>
</comment>
<dbReference type="RefSeq" id="WP_020515743.1">
    <property type="nucleotide sequence ID" value="NZ_JBIAZU010000003.1"/>
</dbReference>
<evidence type="ECO:0000313" key="7">
    <source>
        <dbReference type="Proteomes" id="UP001602245"/>
    </source>
</evidence>
<dbReference type="EMBL" id="JBIAZU010000003">
    <property type="protein sequence ID" value="MFF5291052.1"/>
    <property type="molecule type" value="Genomic_DNA"/>
</dbReference>
<keyword evidence="3 5" id="KW-1133">Transmembrane helix</keyword>
<feature type="transmembrane region" description="Helical" evidence="5">
    <location>
        <begin position="161"/>
        <end position="179"/>
    </location>
</feature>
<feature type="transmembrane region" description="Helical" evidence="5">
    <location>
        <begin position="263"/>
        <end position="287"/>
    </location>
</feature>
<protein>
    <submittedName>
        <fullName evidence="6">Decaprenyl-phosphate phosphoribosyltransferase</fullName>
        <ecNumber evidence="6">2.4.2.45</ecNumber>
    </submittedName>
</protein>
<dbReference type="Proteomes" id="UP001602245">
    <property type="component" value="Unassembled WGS sequence"/>
</dbReference>
<keyword evidence="7" id="KW-1185">Reference proteome</keyword>